<evidence type="ECO:0000313" key="1">
    <source>
        <dbReference type="EMBL" id="MCC4307278.1"/>
    </source>
</evidence>
<organism evidence="1 2">
    <name type="scientific">Alloalcanivorax marinus</name>
    <dbReference type="NCBI Taxonomy" id="1177169"/>
    <lineage>
        <taxon>Bacteria</taxon>
        <taxon>Pseudomonadati</taxon>
        <taxon>Pseudomonadota</taxon>
        <taxon>Gammaproteobacteria</taxon>
        <taxon>Oceanospirillales</taxon>
        <taxon>Alcanivoracaceae</taxon>
        <taxon>Alloalcanivorax</taxon>
    </lineage>
</organism>
<proteinExistence type="predicted"/>
<dbReference type="PANTHER" id="PTHR36302:SF1">
    <property type="entry name" value="COPPER CHAPERONE PCU(A)C"/>
    <property type="match status" value="1"/>
</dbReference>
<comment type="caution">
    <text evidence="1">The sequence shown here is derived from an EMBL/GenBank/DDBJ whole genome shotgun (WGS) entry which is preliminary data.</text>
</comment>
<name>A0A9Q3YQ45_9GAMM</name>
<protein>
    <submittedName>
        <fullName evidence="1">Copper chaperone PCu(A)C</fullName>
    </submittedName>
</protein>
<evidence type="ECO:0000313" key="2">
    <source>
        <dbReference type="Proteomes" id="UP001108027"/>
    </source>
</evidence>
<dbReference type="InterPro" id="IPR036182">
    <property type="entry name" value="PCuAC_sf"/>
</dbReference>
<dbReference type="Gene3D" id="2.60.40.1890">
    <property type="entry name" value="PCu(A)C copper chaperone"/>
    <property type="match status" value="1"/>
</dbReference>
<reference evidence="1" key="1">
    <citation type="submission" date="2021-10" db="EMBL/GenBank/DDBJ databases">
        <title>The diversity and Nitrogen Metabolism of Culturable Nitrate-Utilizing Bacteria Within the Oxygen Minimum Zone of the Changjiang (Yangtze River)Estuary.</title>
        <authorList>
            <person name="Zhang D."/>
            <person name="Zheng J."/>
            <person name="Liu S."/>
            <person name="He W."/>
        </authorList>
    </citation>
    <scope>NUCLEOTIDE SEQUENCE</scope>
    <source>
        <strain evidence="1">FXH-223</strain>
    </source>
</reference>
<dbReference type="Pfam" id="PF04314">
    <property type="entry name" value="PCuAC"/>
    <property type="match status" value="1"/>
</dbReference>
<dbReference type="Proteomes" id="UP001108027">
    <property type="component" value="Unassembled WGS sequence"/>
</dbReference>
<sequence>MPPTLRVLRDALLAGATSAPADDLTLDNAWLRAVPPVAPAMAGYFELYNRGNRSVRLDGAEVRFAGSAVLRETVVSKDGQRRERGLEEVRLDPGDRLRFRPGRRFLQLTALTDVPRAGQRVEVCLTFTNHGDLCADFEVRHSAP</sequence>
<accession>A0A9Q3YQ45</accession>
<dbReference type="PANTHER" id="PTHR36302">
    <property type="entry name" value="BLR7088 PROTEIN"/>
    <property type="match status" value="1"/>
</dbReference>
<dbReference type="InterPro" id="IPR007410">
    <property type="entry name" value="LpqE-like"/>
</dbReference>
<dbReference type="RefSeq" id="WP_228232476.1">
    <property type="nucleotide sequence ID" value="NZ_JAJGNA010000001.1"/>
</dbReference>
<dbReference type="AlphaFoldDB" id="A0A9Q3YQ45"/>
<keyword evidence="2" id="KW-1185">Reference proteome</keyword>
<dbReference type="SUPFAM" id="SSF110087">
    <property type="entry name" value="DR1885-like metal-binding protein"/>
    <property type="match status" value="1"/>
</dbReference>
<gene>
    <name evidence="1" type="ORF">LL252_01730</name>
</gene>
<dbReference type="EMBL" id="JAJGNA010000001">
    <property type="protein sequence ID" value="MCC4307278.1"/>
    <property type="molecule type" value="Genomic_DNA"/>
</dbReference>
<dbReference type="InterPro" id="IPR058248">
    <property type="entry name" value="Lxx211020-like"/>
</dbReference>